<dbReference type="SMART" id="SM00823">
    <property type="entry name" value="PKS_PP"/>
    <property type="match status" value="1"/>
</dbReference>
<dbReference type="GO" id="GO:0004312">
    <property type="term" value="F:fatty acid synthase activity"/>
    <property type="evidence" value="ECO:0007669"/>
    <property type="project" value="TreeGrafter"/>
</dbReference>
<dbReference type="Gene3D" id="3.40.50.720">
    <property type="entry name" value="NAD(P)-binding Rossmann-like Domain"/>
    <property type="match status" value="2"/>
</dbReference>
<evidence type="ECO:0000313" key="13">
    <source>
        <dbReference type="Proteomes" id="UP001149954"/>
    </source>
</evidence>
<evidence type="ECO:0000256" key="6">
    <source>
        <dbReference type="ARBA" id="ARBA00023315"/>
    </source>
</evidence>
<dbReference type="GO" id="GO:0031177">
    <property type="term" value="F:phosphopantetheine binding"/>
    <property type="evidence" value="ECO:0007669"/>
    <property type="project" value="InterPro"/>
</dbReference>
<dbReference type="SMART" id="SM00822">
    <property type="entry name" value="PKS_KR"/>
    <property type="match status" value="1"/>
</dbReference>
<dbReference type="InterPro" id="IPR049900">
    <property type="entry name" value="PKS_mFAS_DH"/>
</dbReference>
<dbReference type="SUPFAM" id="SSF51735">
    <property type="entry name" value="NAD(P)-binding Rossmann-fold domains"/>
    <property type="match status" value="2"/>
</dbReference>
<dbReference type="CDD" id="cd02440">
    <property type="entry name" value="AdoMet_MTases"/>
    <property type="match status" value="1"/>
</dbReference>
<dbReference type="Pfam" id="PF08240">
    <property type="entry name" value="ADH_N"/>
    <property type="match status" value="1"/>
</dbReference>
<dbReference type="GO" id="GO:0008270">
    <property type="term" value="F:zinc ion binding"/>
    <property type="evidence" value="ECO:0007669"/>
    <property type="project" value="InterPro"/>
</dbReference>
<dbReference type="Pfam" id="PF14765">
    <property type="entry name" value="PS-DH"/>
    <property type="match status" value="1"/>
</dbReference>
<dbReference type="Pfam" id="PF00698">
    <property type="entry name" value="Acyl_transf_1"/>
    <property type="match status" value="1"/>
</dbReference>
<dbReference type="InterPro" id="IPR029063">
    <property type="entry name" value="SAM-dependent_MTases_sf"/>
</dbReference>
<evidence type="ECO:0000256" key="1">
    <source>
        <dbReference type="ARBA" id="ARBA00022450"/>
    </source>
</evidence>
<dbReference type="PROSITE" id="PS52019">
    <property type="entry name" value="PKS_MFAS_DH"/>
    <property type="match status" value="1"/>
</dbReference>
<feature type="region of interest" description="Disordered" evidence="8">
    <location>
        <begin position="1"/>
        <end position="45"/>
    </location>
</feature>
<dbReference type="GO" id="GO:0006633">
    <property type="term" value="P:fatty acid biosynthetic process"/>
    <property type="evidence" value="ECO:0007669"/>
    <property type="project" value="TreeGrafter"/>
</dbReference>
<dbReference type="OrthoDB" id="329835at2759"/>
<dbReference type="PROSITE" id="PS50075">
    <property type="entry name" value="CARRIER"/>
    <property type="match status" value="1"/>
</dbReference>
<accession>A0A9W9XP96</accession>
<dbReference type="PANTHER" id="PTHR43775">
    <property type="entry name" value="FATTY ACID SYNTHASE"/>
    <property type="match status" value="1"/>
</dbReference>
<dbReference type="SMART" id="SM00826">
    <property type="entry name" value="PKS_DH"/>
    <property type="match status" value="1"/>
</dbReference>
<dbReference type="InterPro" id="IPR016039">
    <property type="entry name" value="Thiolase-like"/>
</dbReference>
<dbReference type="Pfam" id="PF00109">
    <property type="entry name" value="ketoacyl-synt"/>
    <property type="match status" value="1"/>
</dbReference>
<dbReference type="Gene3D" id="3.40.50.150">
    <property type="entry name" value="Vaccinia Virus protein VP39"/>
    <property type="match status" value="1"/>
</dbReference>
<reference evidence="12" key="1">
    <citation type="submission" date="2022-12" db="EMBL/GenBank/DDBJ databases">
        <authorList>
            <person name="Petersen C."/>
        </authorList>
    </citation>
    <scope>NUCLEOTIDE SEQUENCE</scope>
    <source>
        <strain evidence="12">IBT 29495</strain>
    </source>
</reference>
<dbReference type="Pfam" id="PF21089">
    <property type="entry name" value="PKS_DH_N"/>
    <property type="match status" value="1"/>
</dbReference>
<feature type="active site" description="Proton donor; for dehydratase activity" evidence="7">
    <location>
        <position position="1153"/>
    </location>
</feature>
<dbReference type="InterPro" id="IPR014030">
    <property type="entry name" value="Ketoacyl_synth_N"/>
</dbReference>
<dbReference type="PROSITE" id="PS01162">
    <property type="entry name" value="QOR_ZETA_CRYSTAL"/>
    <property type="match status" value="1"/>
</dbReference>
<dbReference type="InterPro" id="IPR036736">
    <property type="entry name" value="ACP-like_sf"/>
</dbReference>
<dbReference type="Pfam" id="PF08659">
    <property type="entry name" value="KR"/>
    <property type="match status" value="1"/>
</dbReference>
<comment type="caution">
    <text evidence="12">The sequence shown here is derived from an EMBL/GenBank/DDBJ whole genome shotgun (WGS) entry which is preliminary data.</text>
</comment>
<dbReference type="InterPro" id="IPR016036">
    <property type="entry name" value="Malonyl_transacylase_ACP-bd"/>
</dbReference>
<dbReference type="SMART" id="SM00825">
    <property type="entry name" value="PKS_KS"/>
    <property type="match status" value="1"/>
</dbReference>
<organism evidence="12 13">
    <name type="scientific">Penicillium fimorum</name>
    <dbReference type="NCBI Taxonomy" id="1882269"/>
    <lineage>
        <taxon>Eukaryota</taxon>
        <taxon>Fungi</taxon>
        <taxon>Dikarya</taxon>
        <taxon>Ascomycota</taxon>
        <taxon>Pezizomycotina</taxon>
        <taxon>Eurotiomycetes</taxon>
        <taxon>Eurotiomycetidae</taxon>
        <taxon>Eurotiales</taxon>
        <taxon>Aspergillaceae</taxon>
        <taxon>Penicillium</taxon>
    </lineage>
</organism>
<dbReference type="Gene3D" id="3.90.180.10">
    <property type="entry name" value="Medium-chain alcohol dehydrogenases, catalytic domain"/>
    <property type="match status" value="1"/>
</dbReference>
<dbReference type="InterPro" id="IPR002364">
    <property type="entry name" value="Quin_OxRdtase/zeta-crystal_CS"/>
</dbReference>
<evidence type="ECO:0000256" key="2">
    <source>
        <dbReference type="ARBA" id="ARBA00022553"/>
    </source>
</evidence>
<feature type="active site" description="Proton acceptor; for dehydratase activity" evidence="7">
    <location>
        <position position="981"/>
    </location>
</feature>
<feature type="compositionally biased region" description="Low complexity" evidence="8">
    <location>
        <begin position="1"/>
        <end position="40"/>
    </location>
</feature>
<dbReference type="InterPro" id="IPR013217">
    <property type="entry name" value="Methyltransf_12"/>
</dbReference>
<dbReference type="GO" id="GO:1901336">
    <property type="term" value="P:lactone biosynthetic process"/>
    <property type="evidence" value="ECO:0007669"/>
    <property type="project" value="UniProtKB-ARBA"/>
</dbReference>
<dbReference type="SMART" id="SM00827">
    <property type="entry name" value="PKS_AT"/>
    <property type="match status" value="1"/>
</dbReference>
<keyword evidence="3" id="KW-0808">Transferase</keyword>
<dbReference type="InterPro" id="IPR020843">
    <property type="entry name" value="ER"/>
</dbReference>
<dbReference type="InterPro" id="IPR001227">
    <property type="entry name" value="Ac_transferase_dom_sf"/>
</dbReference>
<keyword evidence="4" id="KW-0521">NADP</keyword>
<dbReference type="SUPFAM" id="SSF53901">
    <property type="entry name" value="Thiolase-like"/>
    <property type="match status" value="1"/>
</dbReference>
<dbReference type="SUPFAM" id="SSF52151">
    <property type="entry name" value="FabD/lysophospholipase-like"/>
    <property type="match status" value="1"/>
</dbReference>
<dbReference type="InterPro" id="IPR050091">
    <property type="entry name" value="PKS_NRPS_Biosynth_Enz"/>
</dbReference>
<keyword evidence="5" id="KW-0511">Multifunctional enzyme</keyword>
<evidence type="ECO:0000256" key="5">
    <source>
        <dbReference type="ARBA" id="ARBA00023268"/>
    </source>
</evidence>
<dbReference type="InterPro" id="IPR032821">
    <property type="entry name" value="PKS_assoc"/>
</dbReference>
<sequence>MAEANGTNGHVNGTNGHVNGTNGHANGTNGHANGTNGHVNGTDRDVKLSSVDAPHVDPAFEPIAVCGMACRLPGGVSSPKELWDFLIDGRDGRLRTPKSRFNIDGYYSATKRPGTTNTEYGYFLDESVDLAGLDTSMFSMSRTEVEWLDPQQRMMLEVARESVDDAGEVGWKGSNIGVYIGSFGQDWYDILNRDPLRHSVVSVIASHDFMISERVSHEMDLHGPSMSIRTACSSALVGLNEACMAIAKGDCESAIVGGTNLILAPDLVTRLSTQGILSPDGSCKTFSADANGYARGEAIVSVYVKSLSAALRDGNPIRSVITGSASNFDGRTIPLTTPSARAQEALIRRTYEVAGISDYSKTGLFECHGTGTSTGDPIETEAIAAVFGDKGIHLGAIKPNVGHSEGASGLTALLKATLALEHRTIPPNIKCFPLNPKIPFEEKNLHIPTQPTSWPSGRDERVSINSFGVGGSNAHIIVESAASFLASHKTAQPEKPDTDEPQLLVFSANTAQSLKDMVQNYQSLLGTTSMNLADLAYTLGNRREHLPHRSYAIATKDKLDIPTTLSSGGSSHKAPSLVMVFTGQGAAWPQLGRGLLLSNSVFSGTIKSLDKHLQTLGASWSLEEELLKPTRTSRVYEAEFSQPLCTALQLALVDTLAFVGIKPAAVVGHSSGEIAAAYAAGALTAEEAIAVAFHRGATTKGQTQCGGMAAVGLGWDEVQKFLVPGVVAACDNSPNSVTLSGDADKLEVVVADLKNSHPDVSATTLKVEKAYHSHHMLALGEAYHQAMADSGVVGKVPSIPFFSSVRGGLLGSTKGDQLGPKYWQANLEQPVLFRSAVNEILQSKQFKNEVFLELGPHSALAGPLRQILASTSSKASYVASLVRRQNSVENLLQAIGKLYTLHVAINFNSLTSGGSVVADLPRYTWDHTRRFWFESRLAREWRGREFAEHTLLGSKLPESTDLEPIWRNFLHVETTPWVVDHKIGESIVFPFAGYVSMAGEAARQVTGIEDGVSFRDVAVNTALVLDEETPTEVITTMRRHRLTDSLSSEWWEFNVSSHNGHVWTKHCSGQVRGESAPETGLKDAEKQEELPRKVDGQKWYESARREGLVYGPSFATMNQIHSSTSWPHRATATMQNNRWGDEVQYHLHPIVLDTWFQLMSCSVSDGVGHAYRRQVASKVKSLTIFRCAEDQLDLSVTSRPTDAGYVGDGAVTAGGKVVLQMTGSHTLLFEEGDALEESGTPITARCQWVPHVDFKKNITELIKPPQGHETSLPLLTELAQSAIMLASGTVRGIDVQTPHLIKYKEWLNQQAPSDFGGSDAATLSQSIELLAEQLQGTSAEGAGAAIAAISANIEALFKGEKTGLEVLNTNGRLNNLEEFLREQDDSAFLRFIAHSKPNLSVLEVGAGLGERTSKILSSLTHDAGQPLYSQYVVADASSGLLNAAKEQLKGFANMEFTVLDVGSSLADQGLDGRQFDLIIATNMINTCTNIQESLQNLHVLLNPGGRLLLQEPRPGLSWAKFILALLPGWWSHAEDLNRVDEPFIGLEKWKNELAAAGFANVDHVRPDSEHWTNNTIIAKPELPKTPTKRITLLCDDSDTEANLIIDELKARGYEIDQCTLEQVPPQGQDVLAILEEKQSFFENIDSVKLADFKLFLSHLGGSGLLWVTQLSHVGCTDPRYAQAIGLIRTLRSEMAIDIGTVEKERIVSPAGAIAVVDVLGKFQTREEDGLLGPDYEYVIHNGQTLVNRIFPFSLDHELLVSHASNEAVVTQANPGRLNTITWSTKSAIAPKDDEVEIEVHASGLNFRDVLVGMQIIPGRHEPKFGYEAAGIIRRVGPKVTKFSVGDRAVVIGVNTFTTVITDREVFFEKLPDHISFVEGACISTIFLTAVYGLADLGRLSEGQSVLIHSGAGGVGLAAIQVARMLGAEIYTTVGSEKKVQYLMDTFGIPRNRIFNSRNTSFVDDLLRETNGKGVDVALNSLAGELLHATWKCVAKWGTMVEIGKRDLLGNAQLDMSPFLANRNYCCLDIDQMRSERPELSSRLLQSVMNSFDQGLFKPIRVDQVFSAPQVLDAFRYMQQGKHIGKIVLEIRDTTGQLLVKDVDATKKSAVELNGAASYLLIGGLGGLGRSMSVWMVQHGAKNLTFLSRSAGSGKHDADFVREIESMGCTVQLVRGDVTNAEDVARAVDGTLAPLKGIVQMSMVLRDQMFDGMSIEDWNAVTQPKVQGTWNLHNVTASRALDLDFLLLFSSLSGIIGQIGQANYASANTFLDAFVQYRTSLNLPCTAIDLGAMEGIGYLSENQDLLRKMQGTGWRVVQEVELLKALDLAMRAPFHPNQCTQGTAAKNAFLLGLAPTIPLSSTESSARKTSTATDGLRSFMVTVRKDPSLLRSTGTAEYLAEEIGKKLFALLLVGDKEVEITMSTADMGLDSLVAIELRGWWKLNFGFDLSTLEMLSMGTLEALGKRAVDGLISMHDS</sequence>
<dbReference type="InterPro" id="IPR020807">
    <property type="entry name" value="PKS_DH"/>
</dbReference>
<dbReference type="InterPro" id="IPR014031">
    <property type="entry name" value="Ketoacyl_synth_C"/>
</dbReference>
<feature type="region of interest" description="N-terminal hotdog fold" evidence="7">
    <location>
        <begin position="949"/>
        <end position="1078"/>
    </location>
</feature>
<dbReference type="Proteomes" id="UP001149954">
    <property type="component" value="Unassembled WGS sequence"/>
</dbReference>
<dbReference type="InterPro" id="IPR013154">
    <property type="entry name" value="ADH-like_N"/>
</dbReference>
<dbReference type="InterPro" id="IPR009081">
    <property type="entry name" value="PP-bd_ACP"/>
</dbReference>
<dbReference type="InterPro" id="IPR020841">
    <property type="entry name" value="PKS_Beta-ketoAc_synthase_dom"/>
</dbReference>
<gene>
    <name evidence="12" type="ORF">N7463_008605</name>
</gene>
<dbReference type="InterPro" id="IPR014043">
    <property type="entry name" value="Acyl_transferase_dom"/>
</dbReference>
<dbReference type="Pfam" id="PF02801">
    <property type="entry name" value="Ketoacyl-synt_C"/>
    <property type="match status" value="1"/>
</dbReference>
<feature type="domain" description="Ketosynthase family 3 (KS3)" evidence="10">
    <location>
        <begin position="60"/>
        <end position="480"/>
    </location>
</feature>
<feature type="domain" description="PKS/mFAS DH" evidence="11">
    <location>
        <begin position="949"/>
        <end position="1235"/>
    </location>
</feature>
<evidence type="ECO:0008006" key="14">
    <source>
        <dbReference type="Google" id="ProtNLM"/>
    </source>
</evidence>
<evidence type="ECO:0000259" key="10">
    <source>
        <dbReference type="PROSITE" id="PS52004"/>
    </source>
</evidence>
<evidence type="ECO:0000256" key="8">
    <source>
        <dbReference type="SAM" id="MobiDB-lite"/>
    </source>
</evidence>
<dbReference type="Gene3D" id="3.40.47.10">
    <property type="match status" value="1"/>
</dbReference>
<feature type="region of interest" description="C-terminal hotdog fold" evidence="7">
    <location>
        <begin position="1091"/>
        <end position="1235"/>
    </location>
</feature>
<proteinExistence type="predicted"/>
<dbReference type="SMART" id="SM00829">
    <property type="entry name" value="PKS_ER"/>
    <property type="match status" value="1"/>
</dbReference>
<keyword evidence="6" id="KW-0012">Acyltransferase</keyword>
<dbReference type="InterPro" id="IPR013968">
    <property type="entry name" value="PKS_KR"/>
</dbReference>
<dbReference type="InterPro" id="IPR013149">
    <property type="entry name" value="ADH-like_C"/>
</dbReference>
<keyword evidence="1" id="KW-0596">Phosphopantetheine</keyword>
<dbReference type="SUPFAM" id="SSF55048">
    <property type="entry name" value="Probable ACP-binding domain of malonyl-CoA ACP transacylase"/>
    <property type="match status" value="1"/>
</dbReference>
<feature type="domain" description="Carrier" evidence="9">
    <location>
        <begin position="2392"/>
        <end position="2470"/>
    </location>
</feature>
<evidence type="ECO:0000256" key="3">
    <source>
        <dbReference type="ARBA" id="ARBA00022679"/>
    </source>
</evidence>
<dbReference type="EMBL" id="JAPWDS010000005">
    <property type="protein sequence ID" value="KAJ5496618.1"/>
    <property type="molecule type" value="Genomic_DNA"/>
</dbReference>
<dbReference type="PROSITE" id="PS52004">
    <property type="entry name" value="KS3_2"/>
    <property type="match status" value="1"/>
</dbReference>
<dbReference type="PANTHER" id="PTHR43775:SF28">
    <property type="entry name" value="SYNTHASE, PUTATIVE-RELATED"/>
    <property type="match status" value="1"/>
</dbReference>
<keyword evidence="13" id="KW-1185">Reference proteome</keyword>
<dbReference type="InterPro" id="IPR049552">
    <property type="entry name" value="PKS_DH_N"/>
</dbReference>
<name>A0A9W9XP96_9EURO</name>
<dbReference type="SUPFAM" id="SSF47336">
    <property type="entry name" value="ACP-like"/>
    <property type="match status" value="1"/>
</dbReference>
<dbReference type="Pfam" id="PF16197">
    <property type="entry name" value="KAsynt_C_assoc"/>
    <property type="match status" value="1"/>
</dbReference>
<dbReference type="Pfam" id="PF00107">
    <property type="entry name" value="ADH_zinc_N"/>
    <property type="match status" value="1"/>
</dbReference>
<protein>
    <recommendedName>
        <fullName evidence="14">Carrier domain-containing protein</fullName>
    </recommendedName>
</protein>
<evidence type="ECO:0000259" key="9">
    <source>
        <dbReference type="PROSITE" id="PS50075"/>
    </source>
</evidence>
<dbReference type="InterPro" id="IPR011032">
    <property type="entry name" value="GroES-like_sf"/>
</dbReference>
<dbReference type="InterPro" id="IPR016035">
    <property type="entry name" value="Acyl_Trfase/lysoPLipase"/>
</dbReference>
<evidence type="ECO:0000256" key="4">
    <source>
        <dbReference type="ARBA" id="ARBA00022857"/>
    </source>
</evidence>
<evidence type="ECO:0000313" key="12">
    <source>
        <dbReference type="EMBL" id="KAJ5496618.1"/>
    </source>
</evidence>
<dbReference type="Gene3D" id="3.10.129.110">
    <property type="entry name" value="Polyketide synthase dehydratase"/>
    <property type="match status" value="1"/>
</dbReference>
<dbReference type="Pfam" id="PF08242">
    <property type="entry name" value="Methyltransf_12"/>
    <property type="match status" value="1"/>
</dbReference>
<keyword evidence="2" id="KW-0597">Phosphoprotein</keyword>
<dbReference type="SUPFAM" id="SSF50129">
    <property type="entry name" value="GroES-like"/>
    <property type="match status" value="1"/>
</dbReference>
<dbReference type="InterPro" id="IPR049551">
    <property type="entry name" value="PKS_DH_C"/>
</dbReference>
<reference evidence="12" key="2">
    <citation type="journal article" date="2023" name="IMA Fungus">
        <title>Comparative genomic study of the Penicillium genus elucidates a diverse pangenome and 15 lateral gene transfer events.</title>
        <authorList>
            <person name="Petersen C."/>
            <person name="Sorensen T."/>
            <person name="Nielsen M.R."/>
            <person name="Sondergaard T.E."/>
            <person name="Sorensen J.L."/>
            <person name="Fitzpatrick D.A."/>
            <person name="Frisvad J.C."/>
            <person name="Nielsen K.L."/>
        </authorList>
    </citation>
    <scope>NUCLEOTIDE SEQUENCE</scope>
    <source>
        <strain evidence="12">IBT 29495</strain>
    </source>
</reference>
<dbReference type="GO" id="GO:0030639">
    <property type="term" value="P:polyketide biosynthetic process"/>
    <property type="evidence" value="ECO:0007669"/>
    <property type="project" value="UniProtKB-ARBA"/>
</dbReference>
<dbReference type="CDD" id="cd00833">
    <property type="entry name" value="PKS"/>
    <property type="match status" value="1"/>
</dbReference>
<dbReference type="CDD" id="cd05195">
    <property type="entry name" value="enoyl_red"/>
    <property type="match status" value="1"/>
</dbReference>
<dbReference type="InterPro" id="IPR042104">
    <property type="entry name" value="PKS_dehydratase_sf"/>
</dbReference>
<dbReference type="InterPro" id="IPR036291">
    <property type="entry name" value="NAD(P)-bd_dom_sf"/>
</dbReference>
<evidence type="ECO:0000256" key="7">
    <source>
        <dbReference type="PROSITE-ProRule" id="PRU01363"/>
    </source>
</evidence>
<evidence type="ECO:0000259" key="11">
    <source>
        <dbReference type="PROSITE" id="PS52019"/>
    </source>
</evidence>
<dbReference type="FunFam" id="3.40.50.720:FF:000209">
    <property type="entry name" value="Polyketide synthase Pks12"/>
    <property type="match status" value="1"/>
</dbReference>
<dbReference type="InterPro" id="IPR020806">
    <property type="entry name" value="PKS_PP-bd"/>
</dbReference>
<dbReference type="InterPro" id="IPR057326">
    <property type="entry name" value="KR_dom"/>
</dbReference>
<dbReference type="GO" id="GO:0016491">
    <property type="term" value="F:oxidoreductase activity"/>
    <property type="evidence" value="ECO:0007669"/>
    <property type="project" value="InterPro"/>
</dbReference>
<dbReference type="Gene3D" id="3.40.366.10">
    <property type="entry name" value="Malonyl-Coenzyme A Acyl Carrier Protein, domain 2"/>
    <property type="match status" value="1"/>
</dbReference>
<dbReference type="SUPFAM" id="SSF53335">
    <property type="entry name" value="S-adenosyl-L-methionine-dependent methyltransferases"/>
    <property type="match status" value="1"/>
</dbReference>